<dbReference type="PROSITE" id="PS51635">
    <property type="entry name" value="PNPLA"/>
    <property type="match status" value="1"/>
</dbReference>
<feature type="short sequence motif" description="DGA/G" evidence="4">
    <location>
        <begin position="187"/>
        <end position="189"/>
    </location>
</feature>
<dbReference type="Proteomes" id="UP000318578">
    <property type="component" value="Unassembled WGS sequence"/>
</dbReference>
<proteinExistence type="predicted"/>
<dbReference type="InterPro" id="IPR050301">
    <property type="entry name" value="NTE"/>
</dbReference>
<evidence type="ECO:0000313" key="7">
    <source>
        <dbReference type="Proteomes" id="UP000318578"/>
    </source>
</evidence>
<evidence type="ECO:0000259" key="5">
    <source>
        <dbReference type="PROSITE" id="PS51635"/>
    </source>
</evidence>
<dbReference type="SUPFAM" id="SSF52151">
    <property type="entry name" value="FabD/lysophospholipase-like"/>
    <property type="match status" value="1"/>
</dbReference>
<dbReference type="GO" id="GO:0016787">
    <property type="term" value="F:hydrolase activity"/>
    <property type="evidence" value="ECO:0007669"/>
    <property type="project" value="UniProtKB-UniRule"/>
</dbReference>
<keyword evidence="3 4" id="KW-0443">Lipid metabolism</keyword>
<protein>
    <submittedName>
        <fullName evidence="6">Patatin-like phospholipase family protein</fullName>
    </submittedName>
</protein>
<accession>A0A558AAS4</accession>
<dbReference type="InterPro" id="IPR016035">
    <property type="entry name" value="Acyl_Trfase/lysoPLipase"/>
</dbReference>
<sequence>MTRRGVVLGGGGVAGIAWETGYLTGLAEAGRSVLDADLFVGTSAGSTVAAQVTSGVLLPELYQRQVDPALQTPELAAVLDGDAITDLFGSAYAGATGKLDARRRVGALALEAPTIPEPERRAVVAARLPKHSWPEAELRIVAVDAHSGEERVFDRTSGVDLVDAVAASCAVPATWPPVTIGERRYIDGGIRSAENADLALGCTRVLVLQVMEIPEPADLDEQVATLRADGARVAVVRPDESAKTALGPNLLDPAVRAPAAKAGYEQGLREAADLAWFWA</sequence>
<evidence type="ECO:0000256" key="3">
    <source>
        <dbReference type="ARBA" id="ARBA00023098"/>
    </source>
</evidence>
<dbReference type="InterPro" id="IPR002641">
    <property type="entry name" value="PNPLA_dom"/>
</dbReference>
<dbReference type="PANTHER" id="PTHR14226">
    <property type="entry name" value="NEUROPATHY TARGET ESTERASE/SWISS CHEESE D.MELANOGASTER"/>
    <property type="match status" value="1"/>
</dbReference>
<dbReference type="Gene3D" id="3.40.1090.10">
    <property type="entry name" value="Cytosolic phospholipase A2 catalytic domain"/>
    <property type="match status" value="2"/>
</dbReference>
<evidence type="ECO:0000256" key="4">
    <source>
        <dbReference type="PROSITE-ProRule" id="PRU01161"/>
    </source>
</evidence>
<feature type="short sequence motif" description="GXSXG" evidence="4">
    <location>
        <begin position="41"/>
        <end position="45"/>
    </location>
</feature>
<evidence type="ECO:0000256" key="2">
    <source>
        <dbReference type="ARBA" id="ARBA00022963"/>
    </source>
</evidence>
<dbReference type="AlphaFoldDB" id="A0A558AAS4"/>
<dbReference type="GO" id="GO:0016042">
    <property type="term" value="P:lipid catabolic process"/>
    <property type="evidence" value="ECO:0007669"/>
    <property type="project" value="UniProtKB-UniRule"/>
</dbReference>
<feature type="domain" description="PNPLA" evidence="5">
    <location>
        <begin position="6"/>
        <end position="200"/>
    </location>
</feature>
<keyword evidence="1 4" id="KW-0378">Hydrolase</keyword>
<keyword evidence="2 4" id="KW-0442">Lipid degradation</keyword>
<feature type="active site" description="Nucleophile" evidence="4">
    <location>
        <position position="43"/>
    </location>
</feature>
<dbReference type="RefSeq" id="WP_144639632.1">
    <property type="nucleotide sequence ID" value="NZ_BNAX01000005.1"/>
</dbReference>
<reference evidence="6 7" key="1">
    <citation type="submission" date="2019-07" db="EMBL/GenBank/DDBJ databases">
        <title>New species of Amycolatopsis and Streptomyces.</title>
        <authorList>
            <person name="Duangmal K."/>
            <person name="Teo W.F.A."/>
            <person name="Lipun K."/>
        </authorList>
    </citation>
    <scope>NUCLEOTIDE SEQUENCE [LARGE SCALE GENOMIC DNA]</scope>
    <source>
        <strain evidence="6 7">JCM 30562</strain>
    </source>
</reference>
<dbReference type="EMBL" id="VJZA01000027">
    <property type="protein sequence ID" value="TVT21352.1"/>
    <property type="molecule type" value="Genomic_DNA"/>
</dbReference>
<feature type="short sequence motif" description="GXGXXG" evidence="4">
    <location>
        <begin position="10"/>
        <end position="15"/>
    </location>
</feature>
<dbReference type="Pfam" id="PF01734">
    <property type="entry name" value="Patatin"/>
    <property type="match status" value="1"/>
</dbReference>
<keyword evidence="7" id="KW-1185">Reference proteome</keyword>
<organism evidence="6 7">
    <name type="scientific">Amycolatopsis acidiphila</name>
    <dbReference type="NCBI Taxonomy" id="715473"/>
    <lineage>
        <taxon>Bacteria</taxon>
        <taxon>Bacillati</taxon>
        <taxon>Actinomycetota</taxon>
        <taxon>Actinomycetes</taxon>
        <taxon>Pseudonocardiales</taxon>
        <taxon>Pseudonocardiaceae</taxon>
        <taxon>Amycolatopsis</taxon>
    </lineage>
</organism>
<gene>
    <name evidence="6" type="ORF">FNH06_17435</name>
</gene>
<dbReference type="PANTHER" id="PTHR14226:SF57">
    <property type="entry name" value="BLR7027 PROTEIN"/>
    <property type="match status" value="1"/>
</dbReference>
<dbReference type="OrthoDB" id="2339873at2"/>
<comment type="caution">
    <text evidence="6">The sequence shown here is derived from an EMBL/GenBank/DDBJ whole genome shotgun (WGS) entry which is preliminary data.</text>
</comment>
<evidence type="ECO:0000256" key="1">
    <source>
        <dbReference type="ARBA" id="ARBA00022801"/>
    </source>
</evidence>
<name>A0A558AAS4_9PSEU</name>
<evidence type="ECO:0000313" key="6">
    <source>
        <dbReference type="EMBL" id="TVT21352.1"/>
    </source>
</evidence>
<feature type="active site" description="Proton acceptor" evidence="4">
    <location>
        <position position="187"/>
    </location>
</feature>